<dbReference type="InterPro" id="IPR003346">
    <property type="entry name" value="Transposase_20"/>
</dbReference>
<reference evidence="4 5" key="1">
    <citation type="submission" date="2016-10" db="EMBL/GenBank/DDBJ databases">
        <authorList>
            <person name="de Groot N.N."/>
        </authorList>
    </citation>
    <scope>NUCLEOTIDE SEQUENCE [LARGE SCALE GENOMIC DNA]</scope>
    <source>
        <strain evidence="4 5">CGMCC 4.3143</strain>
    </source>
</reference>
<dbReference type="PANTHER" id="PTHR33055:SF3">
    <property type="entry name" value="PUTATIVE TRANSPOSASE FOR IS117-RELATED"/>
    <property type="match status" value="1"/>
</dbReference>
<sequence length="400" mass="43768">MSLAVGIDVAKEIHWIVAVDTVTGTELLSHRFLNEPAEITSVLAEITELEVEHGPVTVGLDIVGGIAGLLTAMTTAAGVALVHVPGLMVNRSRRATVGGENKSDPRDARVIADQVRHRPELRPITITDEQITRLRVLTSRRHDLVVDQTRRIQRLREHLVAIFPALERMADPTNLSDLTLLSRYVTPAEIRRAGADTITDSLRDAGVRRGRAATLAKRAVVVARDQHIEEVIGESIIAEVIRELAEEALRVRRRLRELDAAINETLEKHADAELIASMPGMGPTLTAELLAATGGMTRFATGNELAAAAGLAPVLHQSGKVLFRRRATTGKRALKQIFYRSAFCALSSPDIASKAYYDRKRAEGKSHHQAVIALARRRINVLHAILRTRQPYRPVGVTAA</sequence>
<evidence type="ECO:0000256" key="1">
    <source>
        <dbReference type="SAM" id="Coils"/>
    </source>
</evidence>
<feature type="domain" description="Transposase IS116/IS110/IS902 C-terminal" evidence="3">
    <location>
        <begin position="272"/>
        <end position="357"/>
    </location>
</feature>
<dbReference type="Proteomes" id="UP000198967">
    <property type="component" value="Unassembled WGS sequence"/>
</dbReference>
<keyword evidence="1" id="KW-0175">Coiled coil</keyword>
<dbReference type="AlphaFoldDB" id="A0A1G8ADM6"/>
<dbReference type="OrthoDB" id="3188901at2"/>
<organism evidence="4 5">
    <name type="scientific">Pseudonocardia oroxyli</name>
    <dbReference type="NCBI Taxonomy" id="366584"/>
    <lineage>
        <taxon>Bacteria</taxon>
        <taxon>Bacillati</taxon>
        <taxon>Actinomycetota</taxon>
        <taxon>Actinomycetes</taxon>
        <taxon>Pseudonocardiales</taxon>
        <taxon>Pseudonocardiaceae</taxon>
        <taxon>Pseudonocardia</taxon>
    </lineage>
</organism>
<dbReference type="STRING" id="366584.SAMN05216377_12013"/>
<dbReference type="PANTHER" id="PTHR33055">
    <property type="entry name" value="TRANSPOSASE FOR INSERTION SEQUENCE ELEMENT IS1111A"/>
    <property type="match status" value="1"/>
</dbReference>
<gene>
    <name evidence="4" type="ORF">SAMN05216377_12013</name>
</gene>
<dbReference type="GO" id="GO:0006313">
    <property type="term" value="P:DNA transposition"/>
    <property type="evidence" value="ECO:0007669"/>
    <property type="project" value="InterPro"/>
</dbReference>
<proteinExistence type="predicted"/>
<name>A0A1G8ADM6_PSEOR</name>
<evidence type="ECO:0000259" key="2">
    <source>
        <dbReference type="Pfam" id="PF01548"/>
    </source>
</evidence>
<evidence type="ECO:0000313" key="4">
    <source>
        <dbReference type="EMBL" id="SDH19072.1"/>
    </source>
</evidence>
<dbReference type="NCBIfam" id="NF033542">
    <property type="entry name" value="transpos_IS110"/>
    <property type="match status" value="1"/>
</dbReference>
<dbReference type="Pfam" id="PF02371">
    <property type="entry name" value="Transposase_20"/>
    <property type="match status" value="1"/>
</dbReference>
<feature type="coiled-coil region" evidence="1">
    <location>
        <begin position="241"/>
        <end position="268"/>
    </location>
</feature>
<keyword evidence="5" id="KW-1185">Reference proteome</keyword>
<dbReference type="EMBL" id="FNBE01000020">
    <property type="protein sequence ID" value="SDH19072.1"/>
    <property type="molecule type" value="Genomic_DNA"/>
</dbReference>
<dbReference type="InterPro" id="IPR002525">
    <property type="entry name" value="Transp_IS110-like_N"/>
</dbReference>
<dbReference type="InterPro" id="IPR047650">
    <property type="entry name" value="Transpos_IS110"/>
</dbReference>
<evidence type="ECO:0000259" key="3">
    <source>
        <dbReference type="Pfam" id="PF02371"/>
    </source>
</evidence>
<dbReference type="Pfam" id="PF01548">
    <property type="entry name" value="DEDD_Tnp_IS110"/>
    <property type="match status" value="1"/>
</dbReference>
<accession>A0A1G8ADM6</accession>
<dbReference type="GO" id="GO:0003677">
    <property type="term" value="F:DNA binding"/>
    <property type="evidence" value="ECO:0007669"/>
    <property type="project" value="InterPro"/>
</dbReference>
<protein>
    <submittedName>
        <fullName evidence="4">Transposase IS116/IS110/IS902 family protein</fullName>
    </submittedName>
</protein>
<feature type="domain" description="Transposase IS110-like N-terminal" evidence="2">
    <location>
        <begin position="5"/>
        <end position="164"/>
    </location>
</feature>
<dbReference type="GO" id="GO:0004803">
    <property type="term" value="F:transposase activity"/>
    <property type="evidence" value="ECO:0007669"/>
    <property type="project" value="InterPro"/>
</dbReference>
<evidence type="ECO:0000313" key="5">
    <source>
        <dbReference type="Proteomes" id="UP000198967"/>
    </source>
</evidence>